<feature type="binding site" evidence="5">
    <location>
        <begin position="89"/>
        <end position="93"/>
    </location>
    <ligand>
        <name>substrate</name>
    </ligand>
</feature>
<feature type="region of interest" description="RNA binding" evidence="5">
    <location>
        <begin position="252"/>
        <end position="258"/>
    </location>
</feature>
<feature type="binding site" evidence="5">
    <location>
        <position position="143"/>
    </location>
    <ligand>
        <name>substrate</name>
    </ligand>
</feature>
<comment type="cofactor">
    <cofactor evidence="5">
        <name>Zn(2+)</name>
        <dbReference type="ChEBI" id="CHEBI:29105"/>
    </cofactor>
    <text evidence="5">Binds 1 zinc ion per subunit.</text>
</comment>
<feature type="binding site" evidence="5">
    <location>
        <position position="314"/>
    </location>
    <ligand>
        <name>Zn(2+)</name>
        <dbReference type="ChEBI" id="CHEBI:29105"/>
    </ligand>
</feature>
<feature type="active site" description="Nucleophile" evidence="5">
    <location>
        <position position="271"/>
    </location>
</feature>
<dbReference type="HAMAP" id="MF_00168">
    <property type="entry name" value="Q_tRNA_Tgt"/>
    <property type="match status" value="1"/>
</dbReference>
<comment type="similarity">
    <text evidence="5">Belongs to the queuine tRNA-ribosyltransferase family.</text>
</comment>
<dbReference type="GO" id="GO:0046872">
    <property type="term" value="F:metal ion binding"/>
    <property type="evidence" value="ECO:0007669"/>
    <property type="project" value="UniProtKB-KW"/>
</dbReference>
<dbReference type="GO" id="GO:0008616">
    <property type="term" value="P:tRNA queuosine(34) biosynthetic process"/>
    <property type="evidence" value="ECO:0007669"/>
    <property type="project" value="UniProtKB-UniRule"/>
</dbReference>
<dbReference type="NCBIfam" id="TIGR00430">
    <property type="entry name" value="Q_tRNA_tgt"/>
    <property type="match status" value="1"/>
</dbReference>
<comment type="catalytic activity">
    <reaction evidence="5">
        <text>7-aminomethyl-7-carbaguanine + guanosine(34) in tRNA = 7-aminomethyl-7-carbaguanosine(34) in tRNA + guanine</text>
        <dbReference type="Rhea" id="RHEA:24104"/>
        <dbReference type="Rhea" id="RHEA-COMP:10341"/>
        <dbReference type="Rhea" id="RHEA-COMP:10342"/>
        <dbReference type="ChEBI" id="CHEBI:16235"/>
        <dbReference type="ChEBI" id="CHEBI:58703"/>
        <dbReference type="ChEBI" id="CHEBI:74269"/>
        <dbReference type="ChEBI" id="CHEBI:82833"/>
        <dbReference type="EC" id="2.4.2.29"/>
    </reaction>
</comment>
<dbReference type="InterPro" id="IPR036511">
    <property type="entry name" value="TGT-like_sf"/>
</dbReference>
<keyword evidence="5" id="KW-0862">Zinc</keyword>
<dbReference type="NCBIfam" id="TIGR00449">
    <property type="entry name" value="tgt_general"/>
    <property type="match status" value="1"/>
</dbReference>
<evidence type="ECO:0000259" key="6">
    <source>
        <dbReference type="Pfam" id="PF01702"/>
    </source>
</evidence>
<comment type="caution">
    <text evidence="7">The sequence shown here is derived from an EMBL/GenBank/DDBJ whole genome shotgun (WGS) entry which is preliminary data.</text>
</comment>
<reference evidence="7" key="1">
    <citation type="submission" date="2020-10" db="EMBL/GenBank/DDBJ databases">
        <authorList>
            <person name="Gilroy R."/>
        </authorList>
    </citation>
    <scope>NUCLEOTIDE SEQUENCE</scope>
    <source>
        <strain evidence="7">1370</strain>
    </source>
</reference>
<dbReference type="InterPro" id="IPR002616">
    <property type="entry name" value="tRNA_ribo_trans-like"/>
</dbReference>
<dbReference type="InterPro" id="IPR004803">
    <property type="entry name" value="TGT"/>
</dbReference>
<feature type="binding site" evidence="5">
    <location>
        <position position="311"/>
    </location>
    <ligand>
        <name>Zn(2+)</name>
        <dbReference type="ChEBI" id="CHEBI:29105"/>
    </ligand>
</feature>
<evidence type="ECO:0000256" key="2">
    <source>
        <dbReference type="ARBA" id="ARBA00022679"/>
    </source>
</evidence>
<comment type="caution">
    <text evidence="5">Lacks conserved residue(s) required for the propagation of feature annotation.</text>
</comment>
<feature type="binding site" evidence="5">
    <location>
        <position position="309"/>
    </location>
    <ligand>
        <name>Zn(2+)</name>
        <dbReference type="ChEBI" id="CHEBI:29105"/>
    </ligand>
</feature>
<accession>A0A9D1T4B7</accession>
<feature type="active site" description="Proton acceptor" evidence="5">
    <location>
        <position position="89"/>
    </location>
</feature>
<dbReference type="EC" id="2.4.2.29" evidence="5"/>
<proteinExistence type="inferred from homology"/>
<dbReference type="PANTHER" id="PTHR46499">
    <property type="entry name" value="QUEUINE TRNA-RIBOSYLTRANSFERASE"/>
    <property type="match status" value="1"/>
</dbReference>
<comment type="subunit">
    <text evidence="5">Homodimer. Within each dimer, one monomer is responsible for RNA recognition and catalysis, while the other monomer binds to the replacement base PreQ1.</text>
</comment>
<dbReference type="PANTHER" id="PTHR46499:SF1">
    <property type="entry name" value="QUEUINE TRNA-RIBOSYLTRANSFERASE"/>
    <property type="match status" value="1"/>
</dbReference>
<keyword evidence="4 5" id="KW-0671">Queuosine biosynthesis</keyword>
<dbReference type="GO" id="GO:0005829">
    <property type="term" value="C:cytosol"/>
    <property type="evidence" value="ECO:0007669"/>
    <property type="project" value="TreeGrafter"/>
</dbReference>
<dbReference type="GO" id="GO:0008479">
    <property type="term" value="F:tRNA-guanosine(34) queuine transglycosylase activity"/>
    <property type="evidence" value="ECO:0007669"/>
    <property type="project" value="UniProtKB-UniRule"/>
</dbReference>
<dbReference type="EMBL" id="DVOL01000065">
    <property type="protein sequence ID" value="HIV10991.1"/>
    <property type="molecule type" value="Genomic_DNA"/>
</dbReference>
<evidence type="ECO:0000256" key="1">
    <source>
        <dbReference type="ARBA" id="ARBA00022676"/>
    </source>
</evidence>
<organism evidence="7 8">
    <name type="scientific">Candidatus Faeciplasma avium</name>
    <dbReference type="NCBI Taxonomy" id="2840798"/>
    <lineage>
        <taxon>Bacteria</taxon>
        <taxon>Bacillati</taxon>
        <taxon>Bacillota</taxon>
        <taxon>Clostridia</taxon>
        <taxon>Eubacteriales</taxon>
        <taxon>Oscillospiraceae</taxon>
        <taxon>Oscillospiraceae incertae sedis</taxon>
        <taxon>Candidatus Faeciplasma</taxon>
    </lineage>
</organism>
<keyword evidence="2 5" id="KW-0808">Transferase</keyword>
<dbReference type="SUPFAM" id="SSF51713">
    <property type="entry name" value="tRNA-guanine transglycosylase"/>
    <property type="match status" value="1"/>
</dbReference>
<feature type="binding site" evidence="5">
    <location>
        <position position="340"/>
    </location>
    <ligand>
        <name>Zn(2+)</name>
        <dbReference type="ChEBI" id="CHEBI:29105"/>
    </ligand>
</feature>
<reference evidence="7" key="2">
    <citation type="journal article" date="2021" name="PeerJ">
        <title>Extensive microbial diversity within the chicken gut microbiome revealed by metagenomics and culture.</title>
        <authorList>
            <person name="Gilroy R."/>
            <person name="Ravi A."/>
            <person name="Getino M."/>
            <person name="Pursley I."/>
            <person name="Horton D.L."/>
            <person name="Alikhan N.F."/>
            <person name="Baker D."/>
            <person name="Gharbi K."/>
            <person name="Hall N."/>
            <person name="Watson M."/>
            <person name="Adriaenssens E.M."/>
            <person name="Foster-Nyarko E."/>
            <person name="Jarju S."/>
            <person name="Secka A."/>
            <person name="Antonio M."/>
            <person name="Oren A."/>
            <person name="Chaudhuri R.R."/>
            <person name="La Ragione R."/>
            <person name="Hildebrand F."/>
            <person name="Pallen M.J."/>
        </authorList>
    </citation>
    <scope>NUCLEOTIDE SEQUENCE</scope>
    <source>
        <strain evidence="7">1370</strain>
    </source>
</reference>
<dbReference type="AlphaFoldDB" id="A0A9D1T4B7"/>
<name>A0A9D1T4B7_9FIRM</name>
<dbReference type="Proteomes" id="UP000823960">
    <property type="component" value="Unassembled WGS sequence"/>
</dbReference>
<evidence type="ECO:0000256" key="4">
    <source>
        <dbReference type="ARBA" id="ARBA00022785"/>
    </source>
</evidence>
<feature type="binding site" evidence="5">
    <location>
        <position position="194"/>
    </location>
    <ligand>
        <name>substrate</name>
    </ligand>
</feature>
<dbReference type="Pfam" id="PF01702">
    <property type="entry name" value="TGT"/>
    <property type="match status" value="1"/>
</dbReference>
<comment type="pathway">
    <text evidence="5">tRNA modification; tRNA-queuosine biosynthesis.</text>
</comment>
<evidence type="ECO:0000256" key="3">
    <source>
        <dbReference type="ARBA" id="ARBA00022694"/>
    </source>
</evidence>
<feature type="domain" description="tRNA-guanine(15) transglycosylase-like" evidence="6">
    <location>
        <begin position="10"/>
        <end position="371"/>
    </location>
</feature>
<dbReference type="InterPro" id="IPR050076">
    <property type="entry name" value="ArchSynthase1/Queuine_TRR"/>
</dbReference>
<keyword evidence="3 5" id="KW-0819">tRNA processing</keyword>
<evidence type="ECO:0000313" key="8">
    <source>
        <dbReference type="Proteomes" id="UP000823960"/>
    </source>
</evidence>
<feature type="binding site" evidence="5">
    <location>
        <position position="221"/>
    </location>
    <ligand>
        <name>substrate</name>
    </ligand>
</feature>
<keyword evidence="1 5" id="KW-0328">Glycosyltransferase</keyword>
<keyword evidence="5" id="KW-0479">Metal-binding</keyword>
<dbReference type="Gene3D" id="3.20.20.105">
    <property type="entry name" value="Queuine tRNA-ribosyltransferase-like"/>
    <property type="match status" value="1"/>
</dbReference>
<sequence length="378" mass="42967">MFKVLSVEGSARRGRLETVHGVIQTPVFMNVGTAAAIKGGISSVDLMGLKCQVELCNTYHLHIRPTDEVIYRLGGLHRFMNWSRPILTDSGGFQVFSLAKLRRIKEEGVYFNSHVDGRRIFMGPEQSMRIQSNLGSTIAMAFDECVENPAPRSYSRASCERTTRWLHRCAAELKRLNSLEGTINKNQLLFGINQGCTYDDIRIEHMKRITELELDGYAIGGLAVGEPTDVMYRIIESVEPYMPKDKPRYLMGVGTPSNIIEAVYRGVDFFDCVMPSRNARHATIFTWNGIMHLTNARYQLDERPIDPECDCPTCKSFSRAYIRHLFKADEQLAGRLAVTHNLYFYNTLMERIRDALDSGSFGAFRNKYSQRLADKCCD</sequence>
<protein>
    <recommendedName>
        <fullName evidence="5">Queuine tRNA-ribosyltransferase</fullName>
        <ecNumber evidence="5">2.4.2.29</ecNumber>
    </recommendedName>
    <alternativeName>
        <fullName evidence="5">Guanine insertion enzyme</fullName>
    </alternativeName>
    <alternativeName>
        <fullName evidence="5">tRNA-guanine transglycosylase</fullName>
    </alternativeName>
</protein>
<gene>
    <name evidence="5 7" type="primary">tgt</name>
    <name evidence="7" type="ORF">IAD28_04805</name>
</gene>
<comment type="function">
    <text evidence="5">Catalyzes the base-exchange of a guanine (G) residue with the queuine precursor 7-aminomethyl-7-deazaguanine (PreQ1) at position 34 (anticodon wobble position) in tRNAs with GU(N) anticodons (tRNA-Asp, -Asn, -His and -Tyr). Catalysis occurs through a double-displacement mechanism. The nucleophile active site attacks the C1' of nucleotide 34 to detach the guanine base from the RNA, forming a covalent enzyme-RNA intermediate. The proton acceptor active site deprotonates the incoming PreQ1, allowing a nucleophilic attack on the C1' of the ribose to form the product. After dissociation, two additional enzymatic reactions on the tRNA convert PreQ1 to queuine (Q), resulting in the hypermodified nucleoside queuosine (7-(((4,5-cis-dihydroxy-2-cyclopenten-1-yl)amino)methyl)-7-deazaguanosine).</text>
</comment>
<evidence type="ECO:0000256" key="5">
    <source>
        <dbReference type="HAMAP-Rule" id="MF_00168"/>
    </source>
</evidence>
<evidence type="ECO:0000313" key="7">
    <source>
        <dbReference type="EMBL" id="HIV10991.1"/>
    </source>
</evidence>